<dbReference type="InterPro" id="IPR012338">
    <property type="entry name" value="Beta-lactam/transpept-like"/>
</dbReference>
<keyword evidence="7" id="KW-0812">Transmembrane</keyword>
<proteinExistence type="inferred from homology"/>
<organism evidence="16 17">
    <name type="scientific">Virgibacillus phasianinus</name>
    <dbReference type="NCBI Taxonomy" id="2017483"/>
    <lineage>
        <taxon>Bacteria</taxon>
        <taxon>Bacillati</taxon>
        <taxon>Bacillota</taxon>
        <taxon>Bacilli</taxon>
        <taxon>Bacillales</taxon>
        <taxon>Bacillaceae</taxon>
        <taxon>Virgibacillus</taxon>
    </lineage>
</organism>
<dbReference type="GO" id="GO:0071555">
    <property type="term" value="P:cell wall organization"/>
    <property type="evidence" value="ECO:0007669"/>
    <property type="project" value="UniProtKB-KW"/>
</dbReference>
<dbReference type="InterPro" id="IPR001460">
    <property type="entry name" value="PCN-bd_Tpept"/>
</dbReference>
<evidence type="ECO:0000256" key="2">
    <source>
        <dbReference type="ARBA" id="ARBA00004236"/>
    </source>
</evidence>
<comment type="similarity">
    <text evidence="4">Belongs to the transpeptidase family.</text>
</comment>
<evidence type="ECO:0000256" key="11">
    <source>
        <dbReference type="ARBA" id="ARBA00023136"/>
    </source>
</evidence>
<evidence type="ECO:0000256" key="4">
    <source>
        <dbReference type="ARBA" id="ARBA00007171"/>
    </source>
</evidence>
<keyword evidence="9" id="KW-0573">Peptidoglycan synthesis</keyword>
<comment type="catalytic activity">
    <reaction evidence="13">
        <text>Preferential cleavage: (Ac)2-L-Lys-D-Ala-|-D-Ala. Also transpeptidation of peptidyl-alanyl moieties that are N-acyl substituents of D-alanine.</text>
        <dbReference type="EC" id="3.4.16.4"/>
    </reaction>
</comment>
<sequence>MVKKKKKRAQLPFRLNILFFVVFLLFSALIMKLGVVQIVQGENYQEEINRTIKDTTKIPVPRGRILDRNHNVVVGNKPLYSITYTPEKGTTAEERLEVAEKLAPFIDMQPEDDELTERNKKEYWYLKHEDEATKRLSDKEVEKLDNSEAYQTTLDRITKEEISNFTKEQKEIINIKKELDQAYSLTPHVVKNEDVTPEEYAKVAEHLDMLPGINATTDWERTHPYDETLRSIFGSITTREQGIPKEKKDYYITRGYSRNDRVGISGLEQEYESVLRGRKEQIQYTTNKNGVIVDSNVVVEGERGKDVVLTIDMELQKKVDSIIKDEMKKAYAEDPYGNRDMDDAYAIVIDPQTGELLAVSGQHYDREEKEFSNNAYNTLYSAFRAGSTVKGATVLSGYESGVIEPGQTFFDAPIKIKGTPEKSSYQNESLGLVNDYTALQKSSNVYMFYIAMRMLGDFDYERNAPLQIESVDDAFLDFRNYFSQFGLGVPTGVDFPFESLGYEGDNIAGKLLDFAIGQYDTYTPMQLAQYVSTIANDGYRVRPRFLKAVHKPTPDEDQLGAVSKSKNTDVLNRITMDQDLLERVQEGFRRVYQEPGGTAYSYFADKEYTSAGKTGTAESTVFYRDEEGNIVDSREASNLALVGYAPYENPEVAFAIVVPNTGGEYHINDYIGERILDTYFDLKEKREGEGKEEVTNKEDN</sequence>
<dbReference type="Pfam" id="PF03717">
    <property type="entry name" value="PBP_dimer"/>
    <property type="match status" value="1"/>
</dbReference>
<dbReference type="SUPFAM" id="SSF56519">
    <property type="entry name" value="Penicillin binding protein dimerisation domain"/>
    <property type="match status" value="1"/>
</dbReference>
<dbReference type="Gene3D" id="3.40.710.10">
    <property type="entry name" value="DD-peptidase/beta-lactamase superfamily"/>
    <property type="match status" value="1"/>
</dbReference>
<keyword evidence="12" id="KW-0961">Cell wall biogenesis/degradation</keyword>
<evidence type="ECO:0000259" key="14">
    <source>
        <dbReference type="Pfam" id="PF00905"/>
    </source>
</evidence>
<evidence type="ECO:0000256" key="10">
    <source>
        <dbReference type="ARBA" id="ARBA00022989"/>
    </source>
</evidence>
<dbReference type="UniPathway" id="UPA00219"/>
<dbReference type="InterPro" id="IPR036138">
    <property type="entry name" value="PBP_dimer_sf"/>
</dbReference>
<evidence type="ECO:0000256" key="5">
    <source>
        <dbReference type="ARBA" id="ARBA00012448"/>
    </source>
</evidence>
<dbReference type="Proteomes" id="UP000198312">
    <property type="component" value="Chromosome"/>
</dbReference>
<dbReference type="GO" id="GO:0008658">
    <property type="term" value="F:penicillin binding"/>
    <property type="evidence" value="ECO:0007669"/>
    <property type="project" value="InterPro"/>
</dbReference>
<feature type="domain" description="Penicillin-binding protein dimerisation" evidence="15">
    <location>
        <begin position="57"/>
        <end position="294"/>
    </location>
</feature>
<comment type="pathway">
    <text evidence="3">Cell wall biogenesis; peptidoglycan biosynthesis.</text>
</comment>
<gene>
    <name evidence="16" type="ORF">CFK37_14015</name>
</gene>
<dbReference type="Gene3D" id="3.90.1310.10">
    <property type="entry name" value="Penicillin-binding protein 2a (Domain 2)"/>
    <property type="match status" value="1"/>
</dbReference>
<dbReference type="GO" id="GO:0009252">
    <property type="term" value="P:peptidoglycan biosynthetic process"/>
    <property type="evidence" value="ECO:0007669"/>
    <property type="project" value="UniProtKB-UniPathway"/>
</dbReference>
<protein>
    <recommendedName>
        <fullName evidence="5">serine-type D-Ala-D-Ala carboxypeptidase</fullName>
        <ecNumber evidence="5">3.4.16.4</ecNumber>
    </recommendedName>
</protein>
<dbReference type="PANTHER" id="PTHR30627">
    <property type="entry name" value="PEPTIDOGLYCAN D,D-TRANSPEPTIDASE"/>
    <property type="match status" value="1"/>
</dbReference>
<keyword evidence="11" id="KW-0472">Membrane</keyword>
<keyword evidence="6" id="KW-1003">Cell membrane</keyword>
<dbReference type="Gene3D" id="1.10.10.1230">
    <property type="entry name" value="Penicillin-binding protein, N-terminal non-catalytic domain, head sub-domain"/>
    <property type="match status" value="1"/>
</dbReference>
<dbReference type="SUPFAM" id="SSF56601">
    <property type="entry name" value="beta-lactamase/transpeptidase-like"/>
    <property type="match status" value="1"/>
</dbReference>
<dbReference type="InterPro" id="IPR050515">
    <property type="entry name" value="Beta-lactam/transpept"/>
</dbReference>
<dbReference type="GO" id="GO:0005886">
    <property type="term" value="C:plasma membrane"/>
    <property type="evidence" value="ECO:0007669"/>
    <property type="project" value="UniProtKB-SubCell"/>
</dbReference>
<dbReference type="Pfam" id="PF00905">
    <property type="entry name" value="Transpeptidase"/>
    <property type="match status" value="1"/>
</dbReference>
<evidence type="ECO:0000259" key="15">
    <source>
        <dbReference type="Pfam" id="PF03717"/>
    </source>
</evidence>
<dbReference type="GO" id="GO:0009002">
    <property type="term" value="F:serine-type D-Ala-D-Ala carboxypeptidase activity"/>
    <property type="evidence" value="ECO:0007669"/>
    <property type="project" value="UniProtKB-EC"/>
</dbReference>
<evidence type="ECO:0000256" key="8">
    <source>
        <dbReference type="ARBA" id="ARBA00022960"/>
    </source>
</evidence>
<keyword evidence="8" id="KW-0133">Cell shape</keyword>
<evidence type="ECO:0000256" key="3">
    <source>
        <dbReference type="ARBA" id="ARBA00004752"/>
    </source>
</evidence>
<evidence type="ECO:0000256" key="6">
    <source>
        <dbReference type="ARBA" id="ARBA00022475"/>
    </source>
</evidence>
<evidence type="ECO:0000256" key="7">
    <source>
        <dbReference type="ARBA" id="ARBA00022692"/>
    </source>
</evidence>
<evidence type="ECO:0000256" key="13">
    <source>
        <dbReference type="ARBA" id="ARBA00034000"/>
    </source>
</evidence>
<keyword evidence="10" id="KW-1133">Transmembrane helix</keyword>
<evidence type="ECO:0000313" key="17">
    <source>
        <dbReference type="Proteomes" id="UP000198312"/>
    </source>
</evidence>
<dbReference type="InterPro" id="IPR005311">
    <property type="entry name" value="PBP_dimer"/>
</dbReference>
<dbReference type="EMBL" id="CP022315">
    <property type="protein sequence ID" value="ASK63181.1"/>
    <property type="molecule type" value="Genomic_DNA"/>
</dbReference>
<keyword evidence="17" id="KW-1185">Reference proteome</keyword>
<dbReference type="RefSeq" id="WP_089062440.1">
    <property type="nucleotide sequence ID" value="NZ_CP022315.1"/>
</dbReference>
<name>A0A220U5S3_9BACI</name>
<evidence type="ECO:0000256" key="12">
    <source>
        <dbReference type="ARBA" id="ARBA00023316"/>
    </source>
</evidence>
<evidence type="ECO:0000313" key="16">
    <source>
        <dbReference type="EMBL" id="ASK63181.1"/>
    </source>
</evidence>
<dbReference type="EC" id="3.4.16.4" evidence="5"/>
<evidence type="ECO:0000256" key="1">
    <source>
        <dbReference type="ARBA" id="ARBA00004167"/>
    </source>
</evidence>
<dbReference type="GO" id="GO:0008360">
    <property type="term" value="P:regulation of cell shape"/>
    <property type="evidence" value="ECO:0007669"/>
    <property type="project" value="UniProtKB-KW"/>
</dbReference>
<reference evidence="16 17" key="1">
    <citation type="submission" date="2017-07" db="EMBL/GenBank/DDBJ databases">
        <title>Virgibacillus sp. LM2416.</title>
        <authorList>
            <person name="Tak E.J."/>
            <person name="Bae J.-W."/>
        </authorList>
    </citation>
    <scope>NUCLEOTIDE SEQUENCE [LARGE SCALE GENOMIC DNA]</scope>
    <source>
        <strain evidence="16 17">LM2416</strain>
    </source>
</reference>
<dbReference type="AlphaFoldDB" id="A0A220U5S3"/>
<dbReference type="PANTHER" id="PTHR30627:SF2">
    <property type="entry name" value="PEPTIDOGLYCAN D,D-TRANSPEPTIDASE MRDA"/>
    <property type="match status" value="1"/>
</dbReference>
<feature type="domain" description="Penicillin-binding protein transpeptidase" evidence="14">
    <location>
        <begin position="345"/>
        <end position="676"/>
    </location>
</feature>
<comment type="subcellular location">
    <subcellularLocation>
        <location evidence="2">Cell membrane</location>
    </subcellularLocation>
    <subcellularLocation>
        <location evidence="1">Membrane</location>
        <topology evidence="1">Single-pass membrane protein</topology>
    </subcellularLocation>
</comment>
<dbReference type="GO" id="GO:0071972">
    <property type="term" value="F:peptidoglycan L,D-transpeptidase activity"/>
    <property type="evidence" value="ECO:0007669"/>
    <property type="project" value="TreeGrafter"/>
</dbReference>
<evidence type="ECO:0000256" key="9">
    <source>
        <dbReference type="ARBA" id="ARBA00022984"/>
    </source>
</evidence>
<dbReference type="OrthoDB" id="9770103at2"/>
<dbReference type="KEGG" id="vil:CFK37_14015"/>
<accession>A0A220U5S3</accession>